<protein>
    <submittedName>
        <fullName evidence="1">Uncharacterized protein</fullName>
    </submittedName>
</protein>
<sequence>MLARKEYQKYTGEIFEDDKSYEDRMALFLEWYIFERIDPSKEQTILESIISNSKEVPSSILINIKQFINNIHGLFIVKKIKDGSVRVMNLFTDKKYDIYEPSSKLYFSKDNVFEGRLLPYKESYFFTGNFCFHPDGTKKYIKSEIKKILTSQKSNEKELKFKKTTMSKEFKVLNNTTGSIKKLQEKVITINNEKEINKIK</sequence>
<gene>
    <name evidence="1" type="ORF">METZ01_LOCUS332260</name>
</gene>
<feature type="non-terminal residue" evidence="1">
    <location>
        <position position="200"/>
    </location>
</feature>
<accession>A0A382Q1V5</accession>
<evidence type="ECO:0000313" key="1">
    <source>
        <dbReference type="EMBL" id="SVC79406.1"/>
    </source>
</evidence>
<dbReference type="Pfam" id="PF25948">
    <property type="entry name" value="DUF7986"/>
    <property type="match status" value="1"/>
</dbReference>
<proteinExistence type="predicted"/>
<reference evidence="1" key="1">
    <citation type="submission" date="2018-05" db="EMBL/GenBank/DDBJ databases">
        <authorList>
            <person name="Lanie J.A."/>
            <person name="Ng W.-L."/>
            <person name="Kazmierczak K.M."/>
            <person name="Andrzejewski T.M."/>
            <person name="Davidsen T.M."/>
            <person name="Wayne K.J."/>
            <person name="Tettelin H."/>
            <person name="Glass J.I."/>
            <person name="Rusch D."/>
            <person name="Podicherti R."/>
            <person name="Tsui H.-C.T."/>
            <person name="Winkler M.E."/>
        </authorList>
    </citation>
    <scope>NUCLEOTIDE SEQUENCE</scope>
</reference>
<dbReference type="AlphaFoldDB" id="A0A382Q1V5"/>
<name>A0A382Q1V5_9ZZZZ</name>
<dbReference type="InterPro" id="IPR058292">
    <property type="entry name" value="DUF7986"/>
</dbReference>
<dbReference type="EMBL" id="UINC01111293">
    <property type="protein sequence ID" value="SVC79406.1"/>
    <property type="molecule type" value="Genomic_DNA"/>
</dbReference>
<organism evidence="1">
    <name type="scientific">marine metagenome</name>
    <dbReference type="NCBI Taxonomy" id="408172"/>
    <lineage>
        <taxon>unclassified sequences</taxon>
        <taxon>metagenomes</taxon>
        <taxon>ecological metagenomes</taxon>
    </lineage>
</organism>